<proteinExistence type="predicted"/>
<comment type="caution">
    <text evidence="2">The sequence shown here is derived from an EMBL/GenBank/DDBJ whole genome shotgun (WGS) entry which is preliminary data.</text>
</comment>
<reference evidence="2 3" key="1">
    <citation type="journal article" date="2024" name="Nat. Commun.">
        <title>Phylogenomics reveals the evolutionary origins of lichenization in chlorophyte algae.</title>
        <authorList>
            <person name="Puginier C."/>
            <person name="Libourel C."/>
            <person name="Otte J."/>
            <person name="Skaloud P."/>
            <person name="Haon M."/>
            <person name="Grisel S."/>
            <person name="Petersen M."/>
            <person name="Berrin J.G."/>
            <person name="Delaux P.M."/>
            <person name="Dal Grande F."/>
            <person name="Keller J."/>
        </authorList>
    </citation>
    <scope>NUCLEOTIDE SEQUENCE [LARGE SCALE GENOMIC DNA]</scope>
    <source>
        <strain evidence="2 3">SAG 2036</strain>
    </source>
</reference>
<name>A0AAW1NT65_9CHLO</name>
<protein>
    <recommendedName>
        <fullName evidence="4">B box-type domain-containing protein</fullName>
    </recommendedName>
</protein>
<keyword evidence="3" id="KW-1185">Reference proteome</keyword>
<gene>
    <name evidence="2" type="ORF">WJX73_010407</name>
</gene>
<dbReference type="AlphaFoldDB" id="A0AAW1NT65"/>
<evidence type="ECO:0008006" key="4">
    <source>
        <dbReference type="Google" id="ProtNLM"/>
    </source>
</evidence>
<organism evidence="2 3">
    <name type="scientific">Symbiochloris irregularis</name>
    <dbReference type="NCBI Taxonomy" id="706552"/>
    <lineage>
        <taxon>Eukaryota</taxon>
        <taxon>Viridiplantae</taxon>
        <taxon>Chlorophyta</taxon>
        <taxon>core chlorophytes</taxon>
        <taxon>Trebouxiophyceae</taxon>
        <taxon>Trebouxiales</taxon>
        <taxon>Trebouxiaceae</taxon>
        <taxon>Symbiochloris</taxon>
    </lineage>
</organism>
<dbReference type="EMBL" id="JALJOQ010000149">
    <property type="protein sequence ID" value="KAK9793507.1"/>
    <property type="molecule type" value="Genomic_DNA"/>
</dbReference>
<evidence type="ECO:0000313" key="2">
    <source>
        <dbReference type="EMBL" id="KAK9793507.1"/>
    </source>
</evidence>
<feature type="region of interest" description="Disordered" evidence="1">
    <location>
        <begin position="112"/>
        <end position="157"/>
    </location>
</feature>
<accession>A0AAW1NT65</accession>
<dbReference type="Proteomes" id="UP001465755">
    <property type="component" value="Unassembled WGS sequence"/>
</dbReference>
<evidence type="ECO:0000313" key="3">
    <source>
        <dbReference type="Proteomes" id="UP001465755"/>
    </source>
</evidence>
<sequence length="210" mass="23527">MVYSVNTSNKNIKDLTDSSVDPYFKLLDTRFYACLGQVGKFVHTHGALIQAKQAEAEQRRAAQRAEEDKKRAQQQAETRKLEEIREKEERQRQNALWDRKCELLRAKLAAEAEEKPMKESAGSKRPLGDSTVEQGSSKRQRDDDPQPSPQLPDAEALADDLAPCVECEELLCRNCADHSGCGCGGNTESKLEEACWGNGDEYWGSEDDGF</sequence>
<feature type="region of interest" description="Disordered" evidence="1">
    <location>
        <begin position="59"/>
        <end position="80"/>
    </location>
</feature>
<feature type="compositionally biased region" description="Basic and acidic residues" evidence="1">
    <location>
        <begin position="112"/>
        <end position="122"/>
    </location>
</feature>
<evidence type="ECO:0000256" key="1">
    <source>
        <dbReference type="SAM" id="MobiDB-lite"/>
    </source>
</evidence>